<dbReference type="PROSITE" id="PS51318">
    <property type="entry name" value="TAT"/>
    <property type="match status" value="1"/>
</dbReference>
<protein>
    <submittedName>
        <fullName evidence="3">MBL fold metallo-hydrolase</fullName>
    </submittedName>
</protein>
<organism evidence="3 4">
    <name type="scientific">Amycolatopsis rhabdoformis</name>
    <dbReference type="NCBI Taxonomy" id="1448059"/>
    <lineage>
        <taxon>Bacteria</taxon>
        <taxon>Bacillati</taxon>
        <taxon>Actinomycetota</taxon>
        <taxon>Actinomycetes</taxon>
        <taxon>Pseudonocardiales</taxon>
        <taxon>Pseudonocardiaceae</taxon>
        <taxon>Amycolatopsis</taxon>
    </lineage>
</organism>
<keyword evidence="4" id="KW-1185">Reference proteome</keyword>
<dbReference type="RefSeq" id="WP_326834908.1">
    <property type="nucleotide sequence ID" value="NZ_CP142149.1"/>
</dbReference>
<dbReference type="PANTHER" id="PTHR46018:SF2">
    <property type="entry name" value="ZINC PHOSPHODIESTERASE ELAC PROTEIN 1"/>
    <property type="match status" value="1"/>
</dbReference>
<dbReference type="InterPro" id="IPR044094">
    <property type="entry name" value="AtsA-like_MBL-fold"/>
</dbReference>
<dbReference type="Gene3D" id="3.60.15.10">
    <property type="entry name" value="Ribonuclease Z/Hydroxyacylglutathione hydrolase-like"/>
    <property type="match status" value="1"/>
</dbReference>
<name>A0ABZ1ICC8_9PSEU</name>
<dbReference type="EMBL" id="CP142149">
    <property type="protein sequence ID" value="WSE32100.1"/>
    <property type="molecule type" value="Genomic_DNA"/>
</dbReference>
<accession>A0ABZ1ICC8</accession>
<dbReference type="InterPro" id="IPR006311">
    <property type="entry name" value="TAT_signal"/>
</dbReference>
<dbReference type="SUPFAM" id="SSF56281">
    <property type="entry name" value="Metallo-hydrolase/oxidoreductase"/>
    <property type="match status" value="1"/>
</dbReference>
<evidence type="ECO:0000256" key="1">
    <source>
        <dbReference type="ARBA" id="ARBA00022759"/>
    </source>
</evidence>
<gene>
    <name evidence="3" type="ORF">VSH64_08265</name>
</gene>
<evidence type="ECO:0000313" key="3">
    <source>
        <dbReference type="EMBL" id="WSE32100.1"/>
    </source>
</evidence>
<evidence type="ECO:0000256" key="2">
    <source>
        <dbReference type="ARBA" id="ARBA00022801"/>
    </source>
</evidence>
<proteinExistence type="predicted"/>
<dbReference type="Proteomes" id="UP001330812">
    <property type="component" value="Chromosome"/>
</dbReference>
<dbReference type="InterPro" id="IPR036866">
    <property type="entry name" value="RibonucZ/Hydroxyglut_hydro"/>
</dbReference>
<evidence type="ECO:0000313" key="4">
    <source>
        <dbReference type="Proteomes" id="UP001330812"/>
    </source>
</evidence>
<dbReference type="PANTHER" id="PTHR46018">
    <property type="entry name" value="ZINC PHOSPHODIESTERASE ELAC PROTEIN 1"/>
    <property type="match status" value="1"/>
</dbReference>
<dbReference type="Pfam" id="PF23023">
    <property type="entry name" value="Anti-Pycsar_Apyc1"/>
    <property type="match status" value="1"/>
</dbReference>
<reference evidence="3 4" key="1">
    <citation type="journal article" date="2015" name="Int. J. Syst. Evol. Microbiol.">
        <title>Amycolatopsis rhabdoformis sp. nov., an actinomycete isolated from a tropical forest soil.</title>
        <authorList>
            <person name="Souza W.R."/>
            <person name="Silva R.E."/>
            <person name="Goodfellow M."/>
            <person name="Busarakam K."/>
            <person name="Figueiro F.S."/>
            <person name="Ferreira D."/>
            <person name="Rodrigues-Filho E."/>
            <person name="Moraes L.A.B."/>
            <person name="Zucchi T.D."/>
        </authorList>
    </citation>
    <scope>NUCLEOTIDE SEQUENCE [LARGE SCALE GENOMIC DNA]</scope>
    <source>
        <strain evidence="3 4">NCIMB 14900</strain>
    </source>
</reference>
<keyword evidence="1" id="KW-0255">Endonuclease</keyword>
<keyword evidence="1" id="KW-0540">Nuclease</keyword>
<sequence>MCEAHHVIGRRGLLRGSALLGGAGLAAMVGGCTTAAPATGGGAQPSAAKGPVPSTGTHLVLLGTQGGPIPGKRAAVSSALVVDGSIYVIDAGSGLTLRFSEAGLDFKKVRAMFVTHLHSDHVADYFNFFSLNWTNWDFGKQTVEVHGPGRASANGPAGSPVPGLPITPTAPLVTPGLATPGITDITDLSVRANAYDLNERLRSTRRQGDHALEFTGLSGPPMMRPHDIAVPAAASIDVLAPKIAPIPVYRDDKVEVTATLVDHPPVFPAFAFHFRTPHATVVFSGDTTPCQNLFDLASGADVLVNEVMAVEAAVAKFDGTPIHDTMEIQFTSAHTPLHSRPAAQGRPAVPGVGAVARTVNAKALVLTHIYPGDGTVSDAEFRSSVAADYRGPVVVGNDLMTLDLAALAKH</sequence>
<dbReference type="CDD" id="cd07719">
    <property type="entry name" value="arylsulfatase_AtsA-like_MBL-fold"/>
    <property type="match status" value="1"/>
</dbReference>
<keyword evidence="2" id="KW-0378">Hydrolase</keyword>